<reference evidence="20 21" key="1">
    <citation type="journal article" date="2017" name="G3 (Bethesda)">
        <title>First Draft Genome Sequence of the Pathogenic Fungus Lomentospora prolificans (Formerly Scedosporium prolificans).</title>
        <authorList>
            <person name="Luo R."/>
            <person name="Zimin A."/>
            <person name="Workman R."/>
            <person name="Fan Y."/>
            <person name="Pertea G."/>
            <person name="Grossman N."/>
            <person name="Wear M.P."/>
            <person name="Jia B."/>
            <person name="Miller H."/>
            <person name="Casadevall A."/>
            <person name="Timp W."/>
            <person name="Zhang S.X."/>
            <person name="Salzberg S.L."/>
        </authorList>
    </citation>
    <scope>NUCLEOTIDE SEQUENCE [LARGE SCALE GENOMIC DNA]</scope>
    <source>
        <strain evidence="20 21">JHH-5317</strain>
    </source>
</reference>
<dbReference type="SUPFAM" id="SSF56112">
    <property type="entry name" value="Protein kinase-like (PK-like)"/>
    <property type="match status" value="1"/>
</dbReference>
<dbReference type="CDD" id="cd05169">
    <property type="entry name" value="PIKKc_TOR"/>
    <property type="match status" value="1"/>
</dbReference>
<evidence type="ECO:0000256" key="12">
    <source>
        <dbReference type="ARBA" id="ARBA00025079"/>
    </source>
</evidence>
<dbReference type="InterPro" id="IPR014009">
    <property type="entry name" value="PIK_FAT"/>
</dbReference>
<dbReference type="InterPro" id="IPR003152">
    <property type="entry name" value="FATC_dom"/>
</dbReference>
<dbReference type="GO" id="GO:0016242">
    <property type="term" value="P:negative regulation of macroautophagy"/>
    <property type="evidence" value="ECO:0007669"/>
    <property type="project" value="TreeGrafter"/>
</dbReference>
<dbReference type="Pfam" id="PF02259">
    <property type="entry name" value="FAT"/>
    <property type="match status" value="1"/>
</dbReference>
<dbReference type="PROSITE" id="PS51190">
    <property type="entry name" value="FATC"/>
    <property type="match status" value="1"/>
</dbReference>
<dbReference type="InterPro" id="IPR018936">
    <property type="entry name" value="PI3/4_kinase_CS"/>
</dbReference>
<dbReference type="FunFam" id="1.25.10.10:FF:000582">
    <property type="entry name" value="Serine/threonine-protein kinase TOR"/>
    <property type="match status" value="1"/>
</dbReference>
<dbReference type="FunFam" id="1.25.10.10:FF:000371">
    <property type="entry name" value="Serine/threonine-protein kinase TOR"/>
    <property type="match status" value="1"/>
</dbReference>
<dbReference type="FunCoup" id="A0A2N3NEN2">
    <property type="interactions" value="1043"/>
</dbReference>
<comment type="catalytic activity">
    <reaction evidence="15">
        <text>L-seryl-[protein] + ATP = O-phospho-L-seryl-[protein] + ADP + H(+)</text>
        <dbReference type="Rhea" id="RHEA:17989"/>
        <dbReference type="Rhea" id="RHEA-COMP:9863"/>
        <dbReference type="Rhea" id="RHEA-COMP:11604"/>
        <dbReference type="ChEBI" id="CHEBI:15378"/>
        <dbReference type="ChEBI" id="CHEBI:29999"/>
        <dbReference type="ChEBI" id="CHEBI:30616"/>
        <dbReference type="ChEBI" id="CHEBI:83421"/>
        <dbReference type="ChEBI" id="CHEBI:456216"/>
        <dbReference type="EC" id="2.7.11.1"/>
    </reaction>
</comment>
<dbReference type="Proteomes" id="UP000233524">
    <property type="component" value="Unassembled WGS sequence"/>
</dbReference>
<comment type="subcellular location">
    <subcellularLocation>
        <location evidence="1">Cell membrane</location>
        <topology evidence="1">Peripheral membrane protein</topology>
        <orientation evidence="1">Cytoplasmic side</orientation>
    </subcellularLocation>
    <subcellularLocation>
        <location evidence="13">Vacuole membrane</location>
        <topology evidence="13">Peripheral membrane protein</topology>
        <orientation evidence="13">Cytoplasmic side</orientation>
    </subcellularLocation>
</comment>
<dbReference type="PROSITE" id="PS51189">
    <property type="entry name" value="FAT"/>
    <property type="match status" value="1"/>
</dbReference>
<dbReference type="SMART" id="SM01346">
    <property type="entry name" value="DUF3385"/>
    <property type="match status" value="1"/>
</dbReference>
<evidence type="ECO:0000256" key="14">
    <source>
        <dbReference type="ARBA" id="ARBA00047899"/>
    </source>
</evidence>
<evidence type="ECO:0000256" key="1">
    <source>
        <dbReference type="ARBA" id="ARBA00004413"/>
    </source>
</evidence>
<organism evidence="20 21">
    <name type="scientific">Lomentospora prolificans</name>
    <dbReference type="NCBI Taxonomy" id="41688"/>
    <lineage>
        <taxon>Eukaryota</taxon>
        <taxon>Fungi</taxon>
        <taxon>Dikarya</taxon>
        <taxon>Ascomycota</taxon>
        <taxon>Pezizomycotina</taxon>
        <taxon>Sordariomycetes</taxon>
        <taxon>Hypocreomycetidae</taxon>
        <taxon>Microascales</taxon>
        <taxon>Microascaceae</taxon>
        <taxon>Lomentospora</taxon>
    </lineage>
</organism>
<dbReference type="STRING" id="41688.A0A2N3NEN2"/>
<dbReference type="Pfam" id="PF02260">
    <property type="entry name" value="FATC"/>
    <property type="match status" value="1"/>
</dbReference>
<gene>
    <name evidence="20" type="ORF">jhhlp_002694</name>
</gene>
<dbReference type="SMART" id="SM01343">
    <property type="entry name" value="FATC"/>
    <property type="match status" value="1"/>
</dbReference>
<dbReference type="SMART" id="SM01345">
    <property type="entry name" value="Rapamycin_bind"/>
    <property type="match status" value="1"/>
</dbReference>
<keyword evidence="6 16" id="KW-0808">Transferase</keyword>
<dbReference type="EMBL" id="NLAX01000008">
    <property type="protein sequence ID" value="PKS10936.1"/>
    <property type="molecule type" value="Genomic_DNA"/>
</dbReference>
<evidence type="ECO:0000256" key="9">
    <source>
        <dbReference type="ARBA" id="ARBA00022777"/>
    </source>
</evidence>
<dbReference type="GO" id="GO:0106310">
    <property type="term" value="F:protein serine kinase activity"/>
    <property type="evidence" value="ECO:0007669"/>
    <property type="project" value="RHEA"/>
</dbReference>
<dbReference type="InterPro" id="IPR000403">
    <property type="entry name" value="PI3/4_kinase_cat_dom"/>
</dbReference>
<feature type="domain" description="FAT" evidence="18">
    <location>
        <begin position="1315"/>
        <end position="1914"/>
    </location>
</feature>
<feature type="domain" description="FATC" evidence="19">
    <location>
        <begin position="2476"/>
        <end position="2508"/>
    </location>
</feature>
<protein>
    <recommendedName>
        <fullName evidence="16">Serine/threonine-protein kinase TOR</fullName>
        <ecNumber evidence="16">2.7.11.1</ecNumber>
    </recommendedName>
</protein>
<dbReference type="PROSITE" id="PS50290">
    <property type="entry name" value="PI3_4_KINASE_3"/>
    <property type="match status" value="1"/>
</dbReference>
<evidence type="ECO:0000256" key="7">
    <source>
        <dbReference type="ARBA" id="ARBA00022737"/>
    </source>
</evidence>
<dbReference type="PROSITE" id="PS00915">
    <property type="entry name" value="PI3_4_KINASE_1"/>
    <property type="match status" value="1"/>
</dbReference>
<dbReference type="Pfam" id="PF23593">
    <property type="entry name" value="HEAT_ATR"/>
    <property type="match status" value="1"/>
</dbReference>
<dbReference type="FunFam" id="1.20.120.150:FF:000001">
    <property type="entry name" value="Serine/threonine-protein kinase TOR"/>
    <property type="match status" value="1"/>
</dbReference>
<dbReference type="Pfam" id="PF11865">
    <property type="entry name" value="mTOR_dom"/>
    <property type="match status" value="2"/>
</dbReference>
<dbReference type="Gene3D" id="1.20.120.150">
    <property type="entry name" value="FKBP12-rapamycin binding domain"/>
    <property type="match status" value="1"/>
</dbReference>
<dbReference type="SUPFAM" id="SSF48371">
    <property type="entry name" value="ARM repeat"/>
    <property type="match status" value="2"/>
</dbReference>
<evidence type="ECO:0000256" key="16">
    <source>
        <dbReference type="RuleBase" id="RU364109"/>
    </source>
</evidence>
<dbReference type="InterPro" id="IPR036940">
    <property type="entry name" value="PI3/4_kinase_cat_sf"/>
</dbReference>
<dbReference type="InterPro" id="IPR036738">
    <property type="entry name" value="FRB_sf"/>
</dbReference>
<dbReference type="InterPro" id="IPR050517">
    <property type="entry name" value="DDR_Repair_Kinase"/>
</dbReference>
<keyword evidence="9 16" id="KW-0418">Kinase</keyword>
<dbReference type="Pfam" id="PF08771">
    <property type="entry name" value="FRB_dom"/>
    <property type="match status" value="1"/>
</dbReference>
<dbReference type="OrthoDB" id="381190at2759"/>
<dbReference type="InterPro" id="IPR058584">
    <property type="entry name" value="IMB1_TNPO1-like_TPR"/>
</dbReference>
<dbReference type="Gene3D" id="1.10.1070.11">
    <property type="entry name" value="Phosphatidylinositol 3-/4-kinase, catalytic domain"/>
    <property type="match status" value="1"/>
</dbReference>
<dbReference type="InterPro" id="IPR003151">
    <property type="entry name" value="PIK-rel_kinase_FAT"/>
</dbReference>
<dbReference type="InterPro" id="IPR009076">
    <property type="entry name" value="FRB_dom"/>
</dbReference>
<evidence type="ECO:0000259" key="18">
    <source>
        <dbReference type="PROSITE" id="PS51189"/>
    </source>
</evidence>
<keyword evidence="4 16" id="KW-0723">Serine/threonine-protein kinase</keyword>
<dbReference type="SMART" id="SM00146">
    <property type="entry name" value="PI3Kc"/>
    <property type="match status" value="1"/>
</dbReference>
<dbReference type="SUPFAM" id="SSF47212">
    <property type="entry name" value="FKBP12-rapamycin-binding domain of FKBP-rapamycin-associated protein (FRAP)"/>
    <property type="match status" value="1"/>
</dbReference>
<keyword evidence="8 16" id="KW-0547">Nucleotide-binding</keyword>
<dbReference type="GO" id="GO:0031932">
    <property type="term" value="C:TORC2 complex"/>
    <property type="evidence" value="ECO:0007669"/>
    <property type="project" value="TreeGrafter"/>
</dbReference>
<accession>A0A2N3NEN2</accession>
<dbReference type="InterPro" id="IPR024585">
    <property type="entry name" value="mTOR_dom"/>
</dbReference>
<evidence type="ECO:0000256" key="10">
    <source>
        <dbReference type="ARBA" id="ARBA00022840"/>
    </source>
</evidence>
<comment type="similarity">
    <text evidence="2 16">Belongs to the PI3/PI4-kinase family.</text>
</comment>
<evidence type="ECO:0000256" key="2">
    <source>
        <dbReference type="ARBA" id="ARBA00011031"/>
    </source>
</evidence>
<evidence type="ECO:0000256" key="8">
    <source>
        <dbReference type="ARBA" id="ARBA00022741"/>
    </source>
</evidence>
<evidence type="ECO:0000256" key="4">
    <source>
        <dbReference type="ARBA" id="ARBA00022527"/>
    </source>
</evidence>
<dbReference type="GO" id="GO:0000329">
    <property type="term" value="C:fungal-type vacuole membrane"/>
    <property type="evidence" value="ECO:0007669"/>
    <property type="project" value="UniProtKB-ARBA"/>
</dbReference>
<dbReference type="Pfam" id="PF25574">
    <property type="entry name" value="TPR_IMB1"/>
    <property type="match status" value="1"/>
</dbReference>
<dbReference type="InterPro" id="IPR057564">
    <property type="entry name" value="HEAT_ATR"/>
</dbReference>
<dbReference type="GO" id="GO:0004674">
    <property type="term" value="F:protein serine/threonine kinase activity"/>
    <property type="evidence" value="ECO:0007669"/>
    <property type="project" value="UniProtKB-KW"/>
</dbReference>
<dbReference type="GO" id="GO:0044877">
    <property type="term" value="F:protein-containing complex binding"/>
    <property type="evidence" value="ECO:0007669"/>
    <property type="project" value="InterPro"/>
</dbReference>
<dbReference type="FunFam" id="3.30.1010.10:FF:000006">
    <property type="entry name" value="Serine/threonine-protein kinase TOR"/>
    <property type="match status" value="1"/>
</dbReference>
<dbReference type="InterPro" id="IPR026683">
    <property type="entry name" value="TOR_cat"/>
</dbReference>
<evidence type="ECO:0000259" key="19">
    <source>
        <dbReference type="PROSITE" id="PS51190"/>
    </source>
</evidence>
<dbReference type="GO" id="GO:0038202">
    <property type="term" value="P:TORC1 signaling"/>
    <property type="evidence" value="ECO:0007669"/>
    <property type="project" value="TreeGrafter"/>
</dbReference>
<dbReference type="GO" id="GO:0042254">
    <property type="term" value="P:ribosome biogenesis"/>
    <property type="evidence" value="ECO:0007669"/>
    <property type="project" value="UniProtKB-ARBA"/>
</dbReference>
<dbReference type="InterPro" id="IPR016024">
    <property type="entry name" value="ARM-type_fold"/>
</dbReference>
<dbReference type="PANTHER" id="PTHR11139:SF9">
    <property type="entry name" value="SERINE_THREONINE-PROTEIN KINASE MTOR"/>
    <property type="match status" value="1"/>
</dbReference>
<evidence type="ECO:0000256" key="3">
    <source>
        <dbReference type="ARBA" id="ARBA00011370"/>
    </source>
</evidence>
<keyword evidence="10 16" id="KW-0067">ATP-binding</keyword>
<dbReference type="InterPro" id="IPR011989">
    <property type="entry name" value="ARM-like"/>
</dbReference>
<sequence length="2508" mass="283480">MSPQQLTQQQQVALERLDIISRELRSRTSDDVRRRAAAQLRELVVVCHRDLSPDHFHVFYTTVNNRITQLITHGSDSSERLGGIYALDALIDFEGVDAALKYTRFTQNLKTILRGKDINPMQAAAMALGKLCRPGGTLTSELVDAEVKTALEWLQSERVEERRYSAVLELRELARNAPTLMYSYVGLIFDLIWVGLRDQRQLIRTTAAETVSACFRIIRERDQELKQTWMNKMYSEMNQGLKVNTVESIHGSLLVLKELLEQGGMYMQDQYDDACEIVFKHKDHRDPTIRKTIVLLIPDLASYAPAAFAGRYLHQFMLYLTGMLKREKDRNDAFLAIGNIANSVKSAIAPYLDGVLIYVCEGLSVSSRKRGSVDPVFDCISRLAVAVGQTLSKYMEALLDPIFACELTPKLTQALVDIAFYIPPVKATIQERLLDMLSIVLCGEPFKPLGAPQPNTLNSLPVVAKDSKDPQAYEHRKAEIKLALNTLGSFDFSGHVLNEFVRDVAIKYVDDDDAEIREAAALTCCQLYVEDIIVSQTSQHALQVVGEVIGKLLTVGISDPEPNIRRTVLAALDERFDRHLAKAENIRILLLALNDEVFAIREVAISIIGRLAKYNPAYIIPSLRKNLLQMLTELEFSDVARNKEESAKLLSLLIQNAQGLIRPYVQPMIAVLLPKANDSTASVAATILNAIGELATVGGEDILPYKDELMPLIISALQDQSSNAKREAALHALGQLASNSGYVIQPYLEYPQLLELLQGIIRSEGHRGPLRQETIKLMGILGALDPYKHQVNADYLSLPSKGAWYTAYKDSEAIQQSQAEVSDDDEELDELSTPTAFASLRFPKPNPPHPTIHSDLAQVEERTPEMQRRVEATQMTDISLMMTGLMPSNKEYFSTVVINGLLQILNDPSLVQHHAAVIEAIMNIFRTLGLECVQFLDRIIPAFLHVIRSSAAQRLESYFNQLATLVSIVRQHIRNYLPDIIEILEEYWNTSSSLQTTILQLIEAISRSLEGEFKIYLAGLLPLMLGALERDATTKRIPSERVLHAFLVFGSSSEEYMHLIIPVIVRTFEKQGQPIYIRKLAIETIGKLSREVNLNDFASRIIHPLTRVLTMGESSLRIAALDTLCALIQQLGKEYSPFMNSVNKILANSQIQHQNYELLVSKLQKGEPLPQHLTSERPENQVDEPMFGDLASKKLEMNPVHLKAAWDTKGKSTKEDWQEWLRRFSTTLLSESPNHALRACASLASVYLPLARELFNSAFVSCWGELYEQFQDELIQNIESAIKSENVPPDLLALLLNLAEFMEHDDKALPIDIRVLGREAARCHAYAKALHYKELEFLQDQSSGAVEALIVINNQLQQSDAAIGILRRAQLYKDGITLRETWFEKLERWEEALAFYDKRLEDAENNHEAVPIEVIMGKMRCLHALGEWDTLATLANEKWQSASSELQRLIAPLATAAAWGLGKWDSMDSYLQSMRRSSTDRSFFSAILALHRNQFREALNCVQHAREGLDTELSALVSESYNRAYQVVVRVQMLAELEELIVYKQCDERKQATMRRTWEARLKGCQRNVEVWHRMLRLRALVISPAENMHMWIKFANLCRKSGRMGLADKSLKQLVGIDAPLDTVLPYWGDRQQPVHNRSIPAQVIYGILKYQWDLGIQSGGFKNNDLPPKALYSLRKFTHETAARLEHIKDQLSAQAPNGFEISSDFNFQHPLDPSVLSPQTHKALQDQTVLLAKCYLRQGEWIRALHRDTWHHHQVQEVLSAYSAATKYNPRWYKAWHGWALANFEIVNQITSRDDREHIGIDPAIIVDYVVPAVRGFFKSIALSAGSSLQDTLRLLTLWFAHGGSAEVNTAVTEEFANISVDTWLEVIPQLIARINQPNRRVQQSVHNLLADVGRAHPQALVYPLTVAMKSAQNSVRSKSAAQIMDSMRQHSANLVAQAEIVSQELIRVAVLWHELWHEGLEEASRLYFGDHNIEGMFAVLGPLHDLLERGPETLREISFVQAFGRDLTEAREWCRQYQTTRDVNDLNQAWDLYYQVFRRISRQLPQVTTLELTYCSPKLLAAKGLDLAVPGTYRSGAPIVRIQGFDSAFTVINSKQRPRKLNVSGSDGISYAFLLKGHEDIRQDERVMQLFGLCNTLLANDSECYKRHLNIQRYPAIPLSQNSGLLGWVPNSDTLHVLIREYRESRKILLNIEHRIMLQMAPDYDNLTLMQKVEVFGYALDNTTGQDLYRVLWLKSKSSEAWLERRTNYTRSLGVMSMVGYILGLGDRHPSNLMLDRITGKIIHIDFGDCFEVAMKREKYPERVPFRLTRMLTYAMEVSNIEGSFRITCEHVMRVLRENKESVMAVLEAFIHDPLLTWRLTNTQSPAGPFQSEREAAIAGPHGGRARRASVLEGRPQDLMAAQAGMDGMPAGGLPSTRSRARTNSSVTARDGAAAVNGNGHTDVVEVQNARALEVLDRVQQKLTGRDFKNVEELDVVNQVNKLIIEATKLENLCQHYIGWCSFW</sequence>
<dbReference type="GO" id="GO:0005524">
    <property type="term" value="F:ATP binding"/>
    <property type="evidence" value="ECO:0007669"/>
    <property type="project" value="UniProtKB-KW"/>
</dbReference>
<dbReference type="GO" id="GO:0005886">
    <property type="term" value="C:plasma membrane"/>
    <property type="evidence" value="ECO:0007669"/>
    <property type="project" value="UniProtKB-SubCell"/>
</dbReference>
<comment type="subunit">
    <text evidence="3">Associates with DNA double-strand breaks.</text>
</comment>
<dbReference type="Gene3D" id="1.25.10.10">
    <property type="entry name" value="Leucine-rich Repeat Variant"/>
    <property type="match status" value="4"/>
</dbReference>
<name>A0A2N3NEN2_9PEZI</name>
<comment type="caution">
    <text evidence="20">The sequence shown here is derived from an EMBL/GenBank/DDBJ whole genome shotgun (WGS) entry which is preliminary data.</text>
</comment>
<keyword evidence="21" id="KW-1185">Reference proteome</keyword>
<evidence type="ECO:0000256" key="5">
    <source>
        <dbReference type="ARBA" id="ARBA00022554"/>
    </source>
</evidence>
<dbReference type="VEuPathDB" id="FungiDB:jhhlp_002694"/>
<evidence type="ECO:0000256" key="13">
    <source>
        <dbReference type="ARBA" id="ARBA00029427"/>
    </source>
</evidence>
<dbReference type="EC" id="2.7.11.1" evidence="16"/>
<evidence type="ECO:0000256" key="11">
    <source>
        <dbReference type="ARBA" id="ARBA00023306"/>
    </source>
</evidence>
<comment type="function">
    <text evidence="12">Serine/threonine protein kinase which activates checkpoint signaling upon genotoxic stresses such as ionizing radiation (IR), ultraviolet light (UV), or DNA replication stalling, thereby acting as a DNA damage sensor. Recognizes the substrate consensus sequence [ST]-Q. Phosphorylates histone H2A to form H2AS128ph (gamma-H2A) at sites of DNA damage, involved in the regulation of DNA damage response mechanism. Required for the control of telomere length and genome stability.</text>
</comment>
<evidence type="ECO:0000256" key="6">
    <source>
        <dbReference type="ARBA" id="ARBA00022679"/>
    </source>
</evidence>
<evidence type="ECO:0000313" key="20">
    <source>
        <dbReference type="EMBL" id="PKS10936.1"/>
    </source>
</evidence>
<evidence type="ECO:0000259" key="17">
    <source>
        <dbReference type="PROSITE" id="PS50290"/>
    </source>
</evidence>
<dbReference type="InParanoid" id="A0A2N3NEN2"/>
<dbReference type="Pfam" id="PF00454">
    <property type="entry name" value="PI3_PI4_kinase"/>
    <property type="match status" value="1"/>
</dbReference>
<dbReference type="InterPro" id="IPR011009">
    <property type="entry name" value="Kinase-like_dom_sf"/>
</dbReference>
<keyword evidence="5" id="KW-0926">Vacuole</keyword>
<dbReference type="GO" id="GO:1905356">
    <property type="term" value="P:regulation of snRNA pseudouridine synthesis"/>
    <property type="evidence" value="ECO:0007669"/>
    <property type="project" value="UniProtKB-ARBA"/>
</dbReference>
<proteinExistence type="inferred from homology"/>
<comment type="catalytic activity">
    <reaction evidence="14 16">
        <text>L-threonyl-[protein] + ATP = O-phospho-L-threonyl-[protein] + ADP + H(+)</text>
        <dbReference type="Rhea" id="RHEA:46608"/>
        <dbReference type="Rhea" id="RHEA-COMP:11060"/>
        <dbReference type="Rhea" id="RHEA-COMP:11605"/>
        <dbReference type="ChEBI" id="CHEBI:15378"/>
        <dbReference type="ChEBI" id="CHEBI:30013"/>
        <dbReference type="ChEBI" id="CHEBI:30616"/>
        <dbReference type="ChEBI" id="CHEBI:61977"/>
        <dbReference type="ChEBI" id="CHEBI:456216"/>
        <dbReference type="EC" id="2.7.11.1"/>
    </reaction>
</comment>
<dbReference type="GO" id="GO:0031931">
    <property type="term" value="C:TORC1 complex"/>
    <property type="evidence" value="ECO:0007669"/>
    <property type="project" value="TreeGrafter"/>
</dbReference>
<dbReference type="FunFam" id="1.10.1070.11:FF:000020">
    <property type="entry name" value="Serine/threonine-protein kinase TOR"/>
    <property type="match status" value="1"/>
</dbReference>
<keyword evidence="7" id="KW-0677">Repeat</keyword>
<evidence type="ECO:0000313" key="21">
    <source>
        <dbReference type="Proteomes" id="UP000233524"/>
    </source>
</evidence>
<dbReference type="GO" id="GO:0006995">
    <property type="term" value="P:cellular response to nitrogen starvation"/>
    <property type="evidence" value="ECO:0007669"/>
    <property type="project" value="UniProtKB-ARBA"/>
</dbReference>
<dbReference type="PANTHER" id="PTHR11139">
    <property type="entry name" value="ATAXIA TELANGIECTASIA MUTATED ATM -RELATED"/>
    <property type="match status" value="1"/>
</dbReference>
<keyword evidence="11" id="KW-0131">Cell cycle</keyword>
<dbReference type="Gene3D" id="3.30.1010.10">
    <property type="entry name" value="Phosphatidylinositol 3-kinase Catalytic Subunit, Chain A, domain 4"/>
    <property type="match status" value="1"/>
</dbReference>
<evidence type="ECO:0000256" key="15">
    <source>
        <dbReference type="ARBA" id="ARBA00048679"/>
    </source>
</evidence>
<feature type="domain" description="PI3K/PI4K catalytic" evidence="17">
    <location>
        <begin position="2089"/>
        <end position="2404"/>
    </location>
</feature>
<dbReference type="GO" id="GO:0005634">
    <property type="term" value="C:nucleus"/>
    <property type="evidence" value="ECO:0007669"/>
    <property type="project" value="TreeGrafter"/>
</dbReference>